<evidence type="ECO:0000259" key="10">
    <source>
        <dbReference type="PROSITE" id="PS51041"/>
    </source>
</evidence>
<dbReference type="InterPro" id="IPR011489">
    <property type="entry name" value="EMI_domain"/>
</dbReference>
<feature type="region of interest" description="Disordered" evidence="7">
    <location>
        <begin position="869"/>
        <end position="917"/>
    </location>
</feature>
<gene>
    <name evidence="11" type="ORF">KIL84_017808</name>
</gene>
<dbReference type="OrthoDB" id="9880922at2759"/>
<dbReference type="Pfam" id="PF01391">
    <property type="entry name" value="Collagen"/>
    <property type="match status" value="1"/>
</dbReference>
<feature type="domain" description="C1q" evidence="9">
    <location>
        <begin position="920"/>
        <end position="1068"/>
    </location>
</feature>
<comment type="subcellular location">
    <subcellularLocation>
        <location evidence="1">Secreted</location>
    </subcellularLocation>
</comment>
<keyword evidence="2" id="KW-0964">Secreted</keyword>
<evidence type="ECO:0008006" key="13">
    <source>
        <dbReference type="Google" id="ProtNLM"/>
    </source>
</evidence>
<evidence type="ECO:0000256" key="5">
    <source>
        <dbReference type="ARBA" id="ARBA00023157"/>
    </source>
</evidence>
<evidence type="ECO:0000313" key="12">
    <source>
        <dbReference type="Proteomes" id="UP000827986"/>
    </source>
</evidence>
<evidence type="ECO:0000256" key="6">
    <source>
        <dbReference type="SAM" id="Coils"/>
    </source>
</evidence>
<feature type="coiled-coil region" evidence="6">
    <location>
        <begin position="734"/>
        <end position="761"/>
    </location>
</feature>
<dbReference type="InterPro" id="IPR050392">
    <property type="entry name" value="Collagen/C1q_domain"/>
</dbReference>
<feature type="signal peptide" evidence="8">
    <location>
        <begin position="1"/>
        <end position="20"/>
    </location>
</feature>
<feature type="domain" description="EMI" evidence="10">
    <location>
        <begin position="61"/>
        <end position="138"/>
    </location>
</feature>
<reference evidence="11" key="1">
    <citation type="submission" date="2021-09" db="EMBL/GenBank/DDBJ databases">
        <title>The genome of Mauremys mutica provides insights into the evolution of semi-aquatic lifestyle.</title>
        <authorList>
            <person name="Gong S."/>
            <person name="Gao Y."/>
        </authorList>
    </citation>
    <scope>NUCLEOTIDE SEQUENCE</scope>
    <source>
        <strain evidence="11">MM-2020</strain>
        <tissue evidence="11">Muscle</tissue>
    </source>
</reference>
<dbReference type="InterPro" id="IPR008160">
    <property type="entry name" value="Collagen"/>
</dbReference>
<dbReference type="PROSITE" id="PS51041">
    <property type="entry name" value="EMI"/>
    <property type="match status" value="1"/>
</dbReference>
<evidence type="ECO:0000256" key="2">
    <source>
        <dbReference type="ARBA" id="ARBA00022525"/>
    </source>
</evidence>
<name>A0A9D4AXV4_9SAUR</name>
<dbReference type="AlphaFoldDB" id="A0A9D4AXV4"/>
<feature type="region of interest" description="Disordered" evidence="7">
    <location>
        <begin position="993"/>
        <end position="1015"/>
    </location>
</feature>
<dbReference type="GO" id="GO:0005576">
    <property type="term" value="C:extracellular region"/>
    <property type="evidence" value="ECO:0007669"/>
    <property type="project" value="UniProtKB-SubCell"/>
</dbReference>
<dbReference type="GO" id="GO:0030023">
    <property type="term" value="F:extracellular matrix constituent conferring elasticity"/>
    <property type="evidence" value="ECO:0007669"/>
    <property type="project" value="TreeGrafter"/>
</dbReference>
<comment type="caution">
    <text evidence="11">The sequence shown here is derived from an EMBL/GenBank/DDBJ whole genome shotgun (WGS) entry which is preliminary data.</text>
</comment>
<feature type="chain" id="PRO_5039192435" description="EMILIN-1" evidence="8">
    <location>
        <begin position="21"/>
        <end position="1071"/>
    </location>
</feature>
<feature type="coiled-coil region" evidence="6">
    <location>
        <begin position="181"/>
        <end position="208"/>
    </location>
</feature>
<dbReference type="InterPro" id="IPR001073">
    <property type="entry name" value="C1q_dom"/>
</dbReference>
<dbReference type="PANTHER" id="PTHR15427">
    <property type="entry name" value="EMILIN ELASTIN MICROFIBRIL INTERFACE-LOCATED PROTEIN ELASTIN MICROFIBRIL INTERFACER"/>
    <property type="match status" value="1"/>
</dbReference>
<evidence type="ECO:0000313" key="11">
    <source>
        <dbReference type="EMBL" id="KAH1173969.1"/>
    </source>
</evidence>
<dbReference type="Gene3D" id="2.60.120.40">
    <property type="match status" value="1"/>
</dbReference>
<feature type="region of interest" description="Disordered" evidence="7">
    <location>
        <begin position="138"/>
        <end position="178"/>
    </location>
</feature>
<protein>
    <recommendedName>
        <fullName evidence="13">EMILIN-1</fullName>
    </recommendedName>
</protein>
<dbReference type="Proteomes" id="UP000827986">
    <property type="component" value="Unassembled WGS sequence"/>
</dbReference>
<evidence type="ECO:0000256" key="4">
    <source>
        <dbReference type="ARBA" id="ARBA00023054"/>
    </source>
</evidence>
<evidence type="ECO:0000259" key="9">
    <source>
        <dbReference type="PROSITE" id="PS50871"/>
    </source>
</evidence>
<keyword evidence="3 8" id="KW-0732">Signal</keyword>
<keyword evidence="12" id="KW-1185">Reference proteome</keyword>
<evidence type="ECO:0000256" key="8">
    <source>
        <dbReference type="SAM" id="SignalP"/>
    </source>
</evidence>
<sequence>MAVAWLWGSLCCLLAGVAWAANFPPRYSLYTGGAVPLSQGPAPAAQGTPQAQPGARAASRHRNWCAYVVTRTVSCVVEDGVDTFVKPDYQPCGWGQLQCPRIVTYRSYLRPRYKVAYKTVSDLEWKCCHGYSGDDCLEGPAQGPPLTTTRPRPRPGRPTLSGFGNPLSGLGGEGRGDAEKVKQLEEKVQTLSKQLQDLQATTEKLLQEGSRAVELSLNGKQPADAAAQPEMQETLNKIQRHLQHLDNRISSHDAELTNLSNGQGPGPPQGGALLLQEVERRLQESCASCLAGSEGLRRQQAEDRERMRGLEKLISSVDQRNREAVESIQRHVSGLAGRLPKDCCSQLDELRGRVGELERRLGGVSGSFTMLNERLDHELASLAGAGAGQGGQVLEGRLAEMERRLNATQRSLEQHFAQRQPHLHSHLVGELSRRLSGAEGELANVAGQLSGFQGHVHQALANLSQDVETLKDSVAQSVAVVTELQGQGVGCSQPCPTPHDPSLGSQGSQISTILSDLERRVQDNEGQLRTLGSNLHQLSSSGAGLAGSVRALQAEGKKLRELVGANGESLVRLAAEIGKLETQLLGTGGSATDSTAKDLTLFFNRTGARLGQLEAELRGLSGAVRAEQRGCSQACAALQDEVGRLRGEVAACSCPLLPRKPEQGREPVETHRPLDGFSVFGGTSAVDLKSLQGELSEVILSFSSLNDTLRGLQSTVDKHQTDLHELGSTKDRIIAEINKVQAEATERAAESEERLEGVTRQLHHLGGTLRGEAGECRRAAGGLEQRLAKLEGVCERLDAVSGSLRKVKEGLSKHVTGLWGCLQEVNGTLRTHGALLNKLQDTHLGTVHPRLGALNASLLRLQGQLHNLTRQDLAGPPGPPGPEGPMGRSGPPGPTGRDGEQGPVGPPGLPGEQGPMGGVAAVPRIAFSAALTSRHVEPGTIPFDRLLVNDGDAYDPYSGIFTVPVAGRYFVSAVLTGHRDEKLEAVLSRSNQGIARSDSGGYQPEGLENKPVAENQPSPGSLGVFNLLLRLEAGETLCVDLVTGRLAHSSDEPLTVFSGVLLYPDEGGEAG</sequence>
<organism evidence="11 12">
    <name type="scientific">Mauremys mutica</name>
    <name type="common">yellowpond turtle</name>
    <dbReference type="NCBI Taxonomy" id="74926"/>
    <lineage>
        <taxon>Eukaryota</taxon>
        <taxon>Metazoa</taxon>
        <taxon>Chordata</taxon>
        <taxon>Craniata</taxon>
        <taxon>Vertebrata</taxon>
        <taxon>Euteleostomi</taxon>
        <taxon>Archelosauria</taxon>
        <taxon>Testudinata</taxon>
        <taxon>Testudines</taxon>
        <taxon>Cryptodira</taxon>
        <taxon>Durocryptodira</taxon>
        <taxon>Testudinoidea</taxon>
        <taxon>Geoemydidae</taxon>
        <taxon>Geoemydinae</taxon>
        <taxon>Mauremys</taxon>
    </lineage>
</organism>
<dbReference type="InterPro" id="IPR008983">
    <property type="entry name" value="Tumour_necrosis_fac-like_dom"/>
</dbReference>
<dbReference type="PANTHER" id="PTHR15427:SF1">
    <property type="entry name" value="EMILIN-1"/>
    <property type="match status" value="1"/>
</dbReference>
<dbReference type="Pfam" id="PF00386">
    <property type="entry name" value="C1q"/>
    <property type="match status" value="1"/>
</dbReference>
<accession>A0A9D4AXV4</accession>
<dbReference type="Pfam" id="PF07546">
    <property type="entry name" value="EMI"/>
    <property type="match status" value="1"/>
</dbReference>
<evidence type="ECO:0000256" key="7">
    <source>
        <dbReference type="SAM" id="MobiDB-lite"/>
    </source>
</evidence>
<dbReference type="SUPFAM" id="SSF49842">
    <property type="entry name" value="TNF-like"/>
    <property type="match status" value="1"/>
</dbReference>
<evidence type="ECO:0000256" key="1">
    <source>
        <dbReference type="ARBA" id="ARBA00004613"/>
    </source>
</evidence>
<dbReference type="EMBL" id="JAHDVG010000482">
    <property type="protein sequence ID" value="KAH1173969.1"/>
    <property type="molecule type" value="Genomic_DNA"/>
</dbReference>
<keyword evidence="4 6" id="KW-0175">Coiled coil</keyword>
<evidence type="ECO:0000256" key="3">
    <source>
        <dbReference type="ARBA" id="ARBA00022729"/>
    </source>
</evidence>
<proteinExistence type="predicted"/>
<dbReference type="SMART" id="SM00110">
    <property type="entry name" value="C1Q"/>
    <property type="match status" value="1"/>
</dbReference>
<dbReference type="PROSITE" id="PS50871">
    <property type="entry name" value="C1Q"/>
    <property type="match status" value="1"/>
</dbReference>
<keyword evidence="5" id="KW-1015">Disulfide bond</keyword>